<dbReference type="PANTHER" id="PTHR43289:SF34">
    <property type="entry name" value="SERINE_THREONINE-PROTEIN KINASE YBDM-RELATED"/>
    <property type="match status" value="1"/>
</dbReference>
<dbReference type="Pfam" id="PF13374">
    <property type="entry name" value="TPR_10"/>
    <property type="match status" value="2"/>
</dbReference>
<keyword evidence="4" id="KW-0067">ATP-binding</keyword>
<dbReference type="SUPFAM" id="SSF48452">
    <property type="entry name" value="TPR-like"/>
    <property type="match status" value="1"/>
</dbReference>
<dbReference type="GO" id="GO:0005524">
    <property type="term" value="F:ATP binding"/>
    <property type="evidence" value="ECO:0007669"/>
    <property type="project" value="UniProtKB-KW"/>
</dbReference>
<dbReference type="PROSITE" id="PS00108">
    <property type="entry name" value="PROTEIN_KINASE_ST"/>
    <property type="match status" value="1"/>
</dbReference>
<evidence type="ECO:0000313" key="9">
    <source>
        <dbReference type="Proteomes" id="UP000280296"/>
    </source>
</evidence>
<dbReference type="Gene3D" id="1.25.40.10">
    <property type="entry name" value="Tetratricopeptide repeat domain"/>
    <property type="match status" value="1"/>
</dbReference>
<dbReference type="SMART" id="SM00220">
    <property type="entry name" value="S_TKc"/>
    <property type="match status" value="1"/>
</dbReference>
<dbReference type="SUPFAM" id="SSF56112">
    <property type="entry name" value="Protein kinase-like (PK-like)"/>
    <property type="match status" value="1"/>
</dbReference>
<feature type="domain" description="Protein kinase" evidence="7">
    <location>
        <begin position="83"/>
        <end position="348"/>
    </location>
</feature>
<evidence type="ECO:0000256" key="4">
    <source>
        <dbReference type="ARBA" id="ARBA00022840"/>
    </source>
</evidence>
<dbReference type="PANTHER" id="PTHR43289">
    <property type="entry name" value="MITOGEN-ACTIVATED PROTEIN KINASE KINASE KINASE 20-RELATED"/>
    <property type="match status" value="1"/>
</dbReference>
<accession>A0A432MFC8</accession>
<proteinExistence type="predicted"/>
<dbReference type="GO" id="GO:0004674">
    <property type="term" value="F:protein serine/threonine kinase activity"/>
    <property type="evidence" value="ECO:0007669"/>
    <property type="project" value="UniProtKB-KW"/>
</dbReference>
<evidence type="ECO:0000256" key="5">
    <source>
        <dbReference type="SAM" id="MobiDB-lite"/>
    </source>
</evidence>
<dbReference type="SMART" id="SM00028">
    <property type="entry name" value="TPR"/>
    <property type="match status" value="4"/>
</dbReference>
<dbReference type="Gene3D" id="1.10.510.10">
    <property type="entry name" value="Transferase(Phosphotransferase) domain 1"/>
    <property type="match status" value="1"/>
</dbReference>
<dbReference type="InterPro" id="IPR011990">
    <property type="entry name" value="TPR-like_helical_dom_sf"/>
</dbReference>
<keyword evidence="8" id="KW-0723">Serine/threonine-protein kinase</keyword>
<feature type="transmembrane region" description="Helical" evidence="6">
    <location>
        <begin position="373"/>
        <end position="395"/>
    </location>
</feature>
<dbReference type="EMBL" id="RYZH01000048">
    <property type="protein sequence ID" value="RUL84585.1"/>
    <property type="molecule type" value="Genomic_DNA"/>
</dbReference>
<evidence type="ECO:0000256" key="2">
    <source>
        <dbReference type="ARBA" id="ARBA00022741"/>
    </source>
</evidence>
<keyword evidence="2" id="KW-0547">Nucleotide-binding</keyword>
<evidence type="ECO:0000256" key="6">
    <source>
        <dbReference type="SAM" id="Phobius"/>
    </source>
</evidence>
<dbReference type="CDD" id="cd14014">
    <property type="entry name" value="STKc_PknB_like"/>
    <property type="match status" value="1"/>
</dbReference>
<feature type="region of interest" description="Disordered" evidence="5">
    <location>
        <begin position="791"/>
        <end position="821"/>
    </location>
</feature>
<dbReference type="AlphaFoldDB" id="A0A432MFC8"/>
<keyword evidence="1" id="KW-0808">Transferase</keyword>
<gene>
    <name evidence="8" type="ORF">TsocGM_20125</name>
</gene>
<evidence type="ECO:0000256" key="3">
    <source>
        <dbReference type="ARBA" id="ARBA00022777"/>
    </source>
</evidence>
<dbReference type="Gene3D" id="3.30.200.20">
    <property type="entry name" value="Phosphorylase Kinase, domain 1"/>
    <property type="match status" value="1"/>
</dbReference>
<evidence type="ECO:0000313" key="8">
    <source>
        <dbReference type="EMBL" id="RUL84585.1"/>
    </source>
</evidence>
<sequence length="821" mass="91981">MTPERWQEIRNAFARIRASDPGRRRDGVAALAADDPALAADVEALLAESEAAEAEGFLGITPTEEEADEPGDALTPGERIGPYEIERVLGRGGMGTVYLAMRVEHYRQHVGLKLIHPELMRGKLLRRFHAERQVLALLEHPNIVRLLDGGTTDSQTPYLVMEYIEGENIDDYCEAKQLPVRERVRLILTVARAVAYAHNQGILHRDLKPANVLVTSDGVPKITDFGLARRIRQDDQSTLTEPGAILGTPSYMAPEQFVGGPGSNEQAVDGYALGAILYRLLTGRDPFQAEAVVQAYLRITSEEPTPIRRLNPAVPRDLETIAMKAMAKEPSERFASVDALVEQLGRFLANQPLTIRRPSPITRLGKWTIRHRLALTVWGVTVVVLLAILSGILFAHNQRIREAYAAEALARDRAETNLEILSDLLQRSTLAAEYMIAEVPLGSERTHALLAEWQAFYEEVLDRLPGSRNDPELRYRAALANYHLARSFNSRDADQNRPRTLQHFSRSIDLLEPLSHAHPENEWYRYNLFRGLMQQAGVHLAAGDSDRAERDAEAALQAVEALARDFPANPDWRDAVAFQHRSLAEILFRRGRVADAEGHARRSLEVASQTVEEAPDRPMYLSNVRKALHLLARIAHHRGRLAEAEQLLLRALSVGEELVRHVPDDVAYPIERTEDLRAFALLLSDLGRDIEAVPPLEVALRTAEKYARLYPENDVYLVKPIQFRLTLAEIYERLGRTEDSEALYREAFATAETLLRERPDLASLRILLDRAYAECPLAEFRDPERARRSLGIDSADEQGIDPAEPAELRSGKTGHPSIPSL</sequence>
<dbReference type="InterPro" id="IPR008271">
    <property type="entry name" value="Ser/Thr_kinase_AS"/>
</dbReference>
<reference evidence="8 9" key="2">
    <citation type="submission" date="2019-01" db="EMBL/GenBank/DDBJ databases">
        <title>Tautonia sociabilis, a novel thermotolerant planctomycete of Isosphaeraceae family, isolated from a 4000 m deep subterranean habitat.</title>
        <authorList>
            <person name="Kovaleva O.L."/>
            <person name="Elcheninov A.G."/>
            <person name="Van Heerden E."/>
            <person name="Toshchakov S.V."/>
            <person name="Novikov A."/>
            <person name="Bonch-Osmolovskaya E.A."/>
            <person name="Kublanov I.V."/>
        </authorList>
    </citation>
    <scope>NUCLEOTIDE SEQUENCE [LARGE SCALE GENOMIC DNA]</scope>
    <source>
        <strain evidence="8 9">GM2012</strain>
    </source>
</reference>
<keyword evidence="6" id="KW-1133">Transmembrane helix</keyword>
<dbReference type="InterPro" id="IPR000719">
    <property type="entry name" value="Prot_kinase_dom"/>
</dbReference>
<dbReference type="Pfam" id="PF00069">
    <property type="entry name" value="Pkinase"/>
    <property type="match status" value="1"/>
</dbReference>
<comment type="caution">
    <text evidence="8">The sequence shown here is derived from an EMBL/GenBank/DDBJ whole genome shotgun (WGS) entry which is preliminary data.</text>
</comment>
<dbReference type="Proteomes" id="UP000280296">
    <property type="component" value="Unassembled WGS sequence"/>
</dbReference>
<keyword evidence="6" id="KW-0812">Transmembrane</keyword>
<organism evidence="8 9">
    <name type="scientific">Tautonia sociabilis</name>
    <dbReference type="NCBI Taxonomy" id="2080755"/>
    <lineage>
        <taxon>Bacteria</taxon>
        <taxon>Pseudomonadati</taxon>
        <taxon>Planctomycetota</taxon>
        <taxon>Planctomycetia</taxon>
        <taxon>Isosphaerales</taxon>
        <taxon>Isosphaeraceae</taxon>
        <taxon>Tautonia</taxon>
    </lineage>
</organism>
<evidence type="ECO:0000259" key="7">
    <source>
        <dbReference type="PROSITE" id="PS50011"/>
    </source>
</evidence>
<keyword evidence="9" id="KW-1185">Reference proteome</keyword>
<keyword evidence="3 8" id="KW-0418">Kinase</keyword>
<dbReference type="InterPro" id="IPR011009">
    <property type="entry name" value="Kinase-like_dom_sf"/>
</dbReference>
<reference evidence="8 9" key="1">
    <citation type="submission" date="2018-12" db="EMBL/GenBank/DDBJ databases">
        <authorList>
            <person name="Toschakov S.V."/>
        </authorList>
    </citation>
    <scope>NUCLEOTIDE SEQUENCE [LARGE SCALE GENOMIC DNA]</scope>
    <source>
        <strain evidence="8 9">GM2012</strain>
    </source>
</reference>
<dbReference type="InterPro" id="IPR019734">
    <property type="entry name" value="TPR_rpt"/>
</dbReference>
<protein>
    <submittedName>
        <fullName evidence="8">Serine/threonine protein kinase</fullName>
    </submittedName>
</protein>
<evidence type="ECO:0000256" key="1">
    <source>
        <dbReference type="ARBA" id="ARBA00022679"/>
    </source>
</evidence>
<keyword evidence="6" id="KW-0472">Membrane</keyword>
<name>A0A432MFC8_9BACT</name>
<dbReference type="PROSITE" id="PS50011">
    <property type="entry name" value="PROTEIN_KINASE_DOM"/>
    <property type="match status" value="1"/>
</dbReference>